<keyword evidence="3" id="KW-0812">Transmembrane</keyword>
<feature type="transmembrane region" description="Helical" evidence="3">
    <location>
        <begin position="140"/>
        <end position="159"/>
    </location>
</feature>
<keyword evidence="6" id="KW-1185">Reference proteome</keyword>
<dbReference type="InterPro" id="IPR001867">
    <property type="entry name" value="OmpR/PhoB-type_DNA-bd"/>
</dbReference>
<name>A0A2K1Q7D3_9GAMM</name>
<dbReference type="SMART" id="SM00862">
    <property type="entry name" value="Trans_reg_C"/>
    <property type="match status" value="1"/>
</dbReference>
<evidence type="ECO:0000259" key="4">
    <source>
        <dbReference type="PROSITE" id="PS51755"/>
    </source>
</evidence>
<dbReference type="InterPro" id="IPR016032">
    <property type="entry name" value="Sig_transdc_resp-reg_C-effctor"/>
</dbReference>
<dbReference type="CDD" id="cd00383">
    <property type="entry name" value="trans_reg_C"/>
    <property type="match status" value="1"/>
</dbReference>
<dbReference type="Proteomes" id="UP000236345">
    <property type="component" value="Unassembled WGS sequence"/>
</dbReference>
<dbReference type="EMBL" id="NWUO01000011">
    <property type="protein sequence ID" value="PNS10942.1"/>
    <property type="molecule type" value="Genomic_DNA"/>
</dbReference>
<evidence type="ECO:0000256" key="3">
    <source>
        <dbReference type="SAM" id="Phobius"/>
    </source>
</evidence>
<dbReference type="AlphaFoldDB" id="A0A2K1Q7D3"/>
<dbReference type="GO" id="GO:0000160">
    <property type="term" value="P:phosphorelay signal transduction system"/>
    <property type="evidence" value="ECO:0007669"/>
    <property type="project" value="InterPro"/>
</dbReference>
<dbReference type="InterPro" id="IPR036388">
    <property type="entry name" value="WH-like_DNA-bd_sf"/>
</dbReference>
<evidence type="ECO:0000313" key="6">
    <source>
        <dbReference type="Proteomes" id="UP000236345"/>
    </source>
</evidence>
<organism evidence="5 6">
    <name type="scientific">Mixta theicola</name>
    <dbReference type="NCBI Taxonomy" id="1458355"/>
    <lineage>
        <taxon>Bacteria</taxon>
        <taxon>Pseudomonadati</taxon>
        <taxon>Pseudomonadota</taxon>
        <taxon>Gammaproteobacteria</taxon>
        <taxon>Enterobacterales</taxon>
        <taxon>Erwiniaceae</taxon>
        <taxon>Mixta</taxon>
    </lineage>
</organism>
<evidence type="ECO:0000256" key="2">
    <source>
        <dbReference type="PROSITE-ProRule" id="PRU01091"/>
    </source>
</evidence>
<keyword evidence="1 2" id="KW-0238">DNA-binding</keyword>
<sequence>MFYCINNNVIFDPLKHTLTSSKFFPEKDTKLNQPTSRCLSLLIERKGSVITQEDFMNEVWRKHGMEVTVNTLYQNISILRKTLKRVGIDENIIITVPKKGITLSAQVEALAGKTFISSSSPLTLAQQDDTPLNRKGGLNLFLMLWLLLPVTLLVLWMAFN</sequence>
<dbReference type="SUPFAM" id="SSF46894">
    <property type="entry name" value="C-terminal effector domain of the bipartite response regulators"/>
    <property type="match status" value="1"/>
</dbReference>
<reference evidence="6" key="1">
    <citation type="submission" date="2017-09" db="EMBL/GenBank/DDBJ databases">
        <authorList>
            <person name="Palmer M."/>
            <person name="Steenkamp E.T."/>
            <person name="Coetzee M.P."/>
            <person name="Avontuur J.R."/>
            <person name="Van Zyl E."/>
            <person name="Chan W.-Y."/>
            <person name="Blom J."/>
            <person name="Venter S.N."/>
        </authorList>
    </citation>
    <scope>NUCLEOTIDE SEQUENCE [LARGE SCALE GENOMIC DNA]</scope>
    <source>
        <strain evidence="6">QC88-366</strain>
    </source>
</reference>
<dbReference type="PROSITE" id="PS51755">
    <property type="entry name" value="OMPR_PHOB"/>
    <property type="match status" value="1"/>
</dbReference>
<dbReference type="Pfam" id="PF00486">
    <property type="entry name" value="Trans_reg_C"/>
    <property type="match status" value="1"/>
</dbReference>
<evidence type="ECO:0000313" key="5">
    <source>
        <dbReference type="EMBL" id="PNS10942.1"/>
    </source>
</evidence>
<feature type="DNA-binding region" description="OmpR/PhoB-type" evidence="2">
    <location>
        <begin position="1"/>
        <end position="105"/>
    </location>
</feature>
<evidence type="ECO:0000256" key="1">
    <source>
        <dbReference type="ARBA" id="ARBA00023125"/>
    </source>
</evidence>
<accession>A0A2K1Q7D3</accession>
<keyword evidence="3" id="KW-1133">Transmembrane helix</keyword>
<protein>
    <recommendedName>
        <fullName evidence="4">OmpR/PhoB-type domain-containing protein</fullName>
    </recommendedName>
</protein>
<comment type="caution">
    <text evidence="5">The sequence shown here is derived from an EMBL/GenBank/DDBJ whole genome shotgun (WGS) entry which is preliminary data.</text>
</comment>
<keyword evidence="3" id="KW-0472">Membrane</keyword>
<proteinExistence type="predicted"/>
<dbReference type="GO" id="GO:0003677">
    <property type="term" value="F:DNA binding"/>
    <property type="evidence" value="ECO:0007669"/>
    <property type="project" value="UniProtKB-UniRule"/>
</dbReference>
<feature type="domain" description="OmpR/PhoB-type" evidence="4">
    <location>
        <begin position="1"/>
        <end position="105"/>
    </location>
</feature>
<dbReference type="GO" id="GO:0006355">
    <property type="term" value="P:regulation of DNA-templated transcription"/>
    <property type="evidence" value="ECO:0007669"/>
    <property type="project" value="InterPro"/>
</dbReference>
<dbReference type="RefSeq" id="WP_103060602.1">
    <property type="nucleotide sequence ID" value="NZ_BSOF01000034.1"/>
</dbReference>
<dbReference type="OrthoDB" id="7003224at2"/>
<gene>
    <name evidence="5" type="ORF">COO59_15145</name>
</gene>
<dbReference type="Gene3D" id="1.10.10.10">
    <property type="entry name" value="Winged helix-like DNA-binding domain superfamily/Winged helix DNA-binding domain"/>
    <property type="match status" value="1"/>
</dbReference>